<proteinExistence type="predicted"/>
<organism evidence="2 3">
    <name type="scientific">Candidatus Thiodiazotropha taylori</name>
    <dbReference type="NCBI Taxonomy" id="2792791"/>
    <lineage>
        <taxon>Bacteria</taxon>
        <taxon>Pseudomonadati</taxon>
        <taxon>Pseudomonadota</taxon>
        <taxon>Gammaproteobacteria</taxon>
        <taxon>Chromatiales</taxon>
        <taxon>Sedimenticolaceae</taxon>
        <taxon>Candidatus Thiodiazotropha</taxon>
    </lineage>
</organism>
<sequence>MSAISTRHYQLILQFLFAVGILFSILIFYAKPPLNYVCLAFMGVGLISGLLVLEDIQQKLFRWLFLLPIFWLVVIISLAAAKVLSPYV</sequence>
<evidence type="ECO:0000313" key="3">
    <source>
        <dbReference type="Proteomes" id="UP000886667"/>
    </source>
</evidence>
<keyword evidence="1" id="KW-0812">Transmembrane</keyword>
<protein>
    <submittedName>
        <fullName evidence="2">Uncharacterized protein</fullName>
    </submittedName>
</protein>
<dbReference type="Proteomes" id="UP000886667">
    <property type="component" value="Unassembled WGS sequence"/>
</dbReference>
<dbReference type="EMBL" id="JAEPCM010000014">
    <property type="protein sequence ID" value="MCG7944764.1"/>
    <property type="molecule type" value="Genomic_DNA"/>
</dbReference>
<name>A0A9E4K9U0_9GAMM</name>
<feature type="transmembrane region" description="Helical" evidence="1">
    <location>
        <begin position="60"/>
        <end position="81"/>
    </location>
</feature>
<gene>
    <name evidence="2" type="ORF">JAZ07_00300</name>
</gene>
<keyword evidence="1" id="KW-0472">Membrane</keyword>
<keyword evidence="1" id="KW-1133">Transmembrane helix</keyword>
<evidence type="ECO:0000313" key="2">
    <source>
        <dbReference type="EMBL" id="MCG7944764.1"/>
    </source>
</evidence>
<accession>A0A9E4K9U0</accession>
<reference evidence="2" key="1">
    <citation type="journal article" date="2021" name="Proc. Natl. Acad. Sci. U.S.A.">
        <title>Global biogeography of chemosynthetic symbionts reveals both localized and globally distributed symbiont groups. .</title>
        <authorList>
            <person name="Osvatic J.T."/>
            <person name="Wilkins L.G.E."/>
            <person name="Leibrecht L."/>
            <person name="Leray M."/>
            <person name="Zauner S."/>
            <person name="Polzin J."/>
            <person name="Camacho Y."/>
            <person name="Gros O."/>
            <person name="van Gils J.A."/>
            <person name="Eisen J.A."/>
            <person name="Petersen J.M."/>
            <person name="Yuen B."/>
        </authorList>
    </citation>
    <scope>NUCLEOTIDE SEQUENCE</scope>
    <source>
        <strain evidence="2">MAGclacostrist064TRANS</strain>
    </source>
</reference>
<dbReference type="AlphaFoldDB" id="A0A9E4K9U0"/>
<evidence type="ECO:0000256" key="1">
    <source>
        <dbReference type="SAM" id="Phobius"/>
    </source>
</evidence>
<comment type="caution">
    <text evidence="2">The sequence shown here is derived from an EMBL/GenBank/DDBJ whole genome shotgun (WGS) entry which is preliminary data.</text>
</comment>
<feature type="transmembrane region" description="Helical" evidence="1">
    <location>
        <begin position="12"/>
        <end position="30"/>
    </location>
</feature>
<feature type="transmembrane region" description="Helical" evidence="1">
    <location>
        <begin position="36"/>
        <end position="53"/>
    </location>
</feature>